<dbReference type="SUPFAM" id="SSF56176">
    <property type="entry name" value="FAD-binding/transporter-associated domain-like"/>
    <property type="match status" value="1"/>
</dbReference>
<accession>H1KSF9</accession>
<comment type="caution">
    <text evidence="2">The sequence shown here is derived from an EMBL/GenBank/DDBJ whole genome shotgun (WGS) entry which is preliminary data.</text>
</comment>
<dbReference type="Gene3D" id="3.30.43.10">
    <property type="entry name" value="Uridine Diphospho-n-acetylenolpyruvylglucosamine Reductase, domain 2"/>
    <property type="match status" value="1"/>
</dbReference>
<dbReference type="AlphaFoldDB" id="H1KSF9"/>
<dbReference type="Proteomes" id="UP000004382">
    <property type="component" value="Unassembled WGS sequence"/>
</dbReference>
<sequence length="53" mass="5551">MSATGLPPDLLARLDDLLGSGGLLTDEADCAPFAIDWRRLFPGRPAAVARPSS</sequence>
<organism evidence="2 3">
    <name type="scientific">Methylorubrum extorquens DSM 13060</name>
    <dbReference type="NCBI Taxonomy" id="882800"/>
    <lineage>
        <taxon>Bacteria</taxon>
        <taxon>Pseudomonadati</taxon>
        <taxon>Pseudomonadota</taxon>
        <taxon>Alphaproteobacteria</taxon>
        <taxon>Hyphomicrobiales</taxon>
        <taxon>Methylobacteriaceae</taxon>
        <taxon>Methylorubrum</taxon>
    </lineage>
</organism>
<evidence type="ECO:0000313" key="2">
    <source>
        <dbReference type="EMBL" id="EHP87889.1"/>
    </source>
</evidence>
<reference evidence="2 3" key="1">
    <citation type="submission" date="2011-09" db="EMBL/GenBank/DDBJ databases">
        <title>The draft genome of Methylobacterium extorquens DSM 13060.</title>
        <authorList>
            <consortium name="US DOE Joint Genome Institute (JGI-PGF)"/>
            <person name="Lucas S."/>
            <person name="Han J."/>
            <person name="Lapidus A."/>
            <person name="Cheng J.-F."/>
            <person name="Goodwin L."/>
            <person name="Pitluck S."/>
            <person name="Peters L."/>
            <person name="Land M.L."/>
            <person name="Hauser L."/>
            <person name="Koskimaki J."/>
            <person name="Halonen O."/>
            <person name="Pirttila A."/>
            <person name="Frank C."/>
            <person name="Woyke T.J."/>
        </authorList>
    </citation>
    <scope>NUCLEOTIDE SEQUENCE [LARGE SCALE GENOMIC DNA]</scope>
    <source>
        <strain evidence="2 3">DSM 13060</strain>
    </source>
</reference>
<dbReference type="InterPro" id="IPR016167">
    <property type="entry name" value="FAD-bd_PCMH_sub1"/>
</dbReference>
<feature type="non-terminal residue" evidence="2">
    <location>
        <position position="53"/>
    </location>
</feature>
<keyword evidence="1" id="KW-0285">Flavoprotein</keyword>
<name>H1KSF9_METEX</name>
<protein>
    <submittedName>
        <fullName evidence="2">Putative oxidoreductase</fullName>
    </submittedName>
</protein>
<evidence type="ECO:0000256" key="1">
    <source>
        <dbReference type="ARBA" id="ARBA00022630"/>
    </source>
</evidence>
<dbReference type="EMBL" id="AGJK01000274">
    <property type="protein sequence ID" value="EHP87889.1"/>
    <property type="molecule type" value="Genomic_DNA"/>
</dbReference>
<evidence type="ECO:0000313" key="3">
    <source>
        <dbReference type="Proteomes" id="UP000004382"/>
    </source>
</evidence>
<dbReference type="InterPro" id="IPR036318">
    <property type="entry name" value="FAD-bd_PCMH-like_sf"/>
</dbReference>
<proteinExistence type="predicted"/>
<dbReference type="GO" id="GO:0050660">
    <property type="term" value="F:flavin adenine dinucleotide binding"/>
    <property type="evidence" value="ECO:0007669"/>
    <property type="project" value="InterPro"/>
</dbReference>
<gene>
    <name evidence="2" type="ORF">MetexDRAFT_5572</name>
</gene>